<reference evidence="17" key="1">
    <citation type="submission" date="2023-07" db="EMBL/GenBank/DDBJ databases">
        <title>Genome content predicts the carbon catabolic preferences of heterotrophic bacteria.</title>
        <authorList>
            <person name="Gralka M."/>
        </authorList>
    </citation>
    <scope>NUCLEOTIDE SEQUENCE</scope>
    <source>
        <strain evidence="17">I3M17_2</strain>
    </source>
</reference>
<accession>A0AAW7X511</accession>
<keyword evidence="10" id="KW-0326">Glycosidase</keyword>
<dbReference type="GO" id="GO:0009251">
    <property type="term" value="P:glucan catabolic process"/>
    <property type="evidence" value="ECO:0007669"/>
    <property type="project" value="TreeGrafter"/>
</dbReference>
<evidence type="ECO:0000256" key="15">
    <source>
        <dbReference type="SAM" id="SignalP"/>
    </source>
</evidence>
<dbReference type="SMART" id="SM00458">
    <property type="entry name" value="RICIN"/>
    <property type="match status" value="1"/>
</dbReference>
<dbReference type="InterPro" id="IPR050386">
    <property type="entry name" value="Glycosyl_hydrolase_5"/>
</dbReference>
<evidence type="ECO:0000256" key="14">
    <source>
        <dbReference type="SAM" id="MobiDB-lite"/>
    </source>
</evidence>
<sequence length="863" mass="94524">MKQSHHNTKGKLGLGRALLCGLMLSVMLGSSAHAQFVHTDGTRILDENGEELNLNGINLGNWLLWEGYLMMGDFNYRTHTQFLNSLTDAFGSADKAAEFEHQWRLNYVDEQAIADLSALGFNSVRVPFHYNMFWKNGQLSNHGFQYFDRVIEWCRTYNMYVLLDMHAAPGYQNPGDHADNVDSNASQPRDTVKFWDGNNVQIAATVWRHIANRYKDEPVVWGYDLINEPVPQPTREFELLGSMVTMRNAIREVDNNHTIVVEGSWWSSDLTKIDWTDPEVQAASGVYSQWDDNLVYQLHHYGPLSGTVGRDAITDNLNIPLIIGEYGETDNGNLAAMTDWAKQNLSGYFPWSFKKMSHDKTLWTIPPNAAYNQVKAYINYGGTPPTHLYADMIAFAQNNVRNGHSSHQWHQGFYDAINPGNTPPPPPPPPPPAPTCDDSNAQTFTLPGRVQAEDHCASSGIQQESTGDVDGNQNIGWIDAGDWAEYNVTLNTAGEYTFAARVAANANAGTINVAVNGNQVGSLTAPVTGDWQLYQTTQITVNLPAGEHVLRLNFASAGMNVNWFEVSEGQAPPPPPPVNPCDGFVQNLPGKVEAEDYCDMNGLQTEATSDSGGGENIGWIDAGEWADYGINVDTNTHFILKLRVASQNGGGQVNINVDGVNVGGFDVSSTGGWQNWQTLSMPLTLSAGNHVLRLDFLAGGLNVNWVEFTPATTTPPTEPPATGELEEGTYYITNEASGKALDVSGVSTSNGANVHQWAYGGGLNQQWNAQYVSGNTFELVSLNSGSCLDADSGSDNAHQWACEGNTNQQWVIEEQSDGSYLIRTKAGNEVLEVQNGSANNGANVRTAGAANSDRQKWRFNIVQ</sequence>
<feature type="domain" description="CBM6" evidence="16">
    <location>
        <begin position="590"/>
        <end position="709"/>
    </location>
</feature>
<dbReference type="GO" id="GO:0071555">
    <property type="term" value="P:cell wall organization"/>
    <property type="evidence" value="ECO:0007669"/>
    <property type="project" value="UniProtKB-KW"/>
</dbReference>
<evidence type="ECO:0000313" key="18">
    <source>
        <dbReference type="Proteomes" id="UP001169760"/>
    </source>
</evidence>
<keyword evidence="5" id="KW-0378">Hydrolase</keyword>
<dbReference type="PROSITE" id="PS51175">
    <property type="entry name" value="CBM6"/>
    <property type="match status" value="2"/>
</dbReference>
<proteinExistence type="predicted"/>
<keyword evidence="6" id="KW-0735">Signal-anchor</keyword>
<dbReference type="InterPro" id="IPR006584">
    <property type="entry name" value="Cellulose-bd_IV"/>
</dbReference>
<dbReference type="SMART" id="SM00606">
    <property type="entry name" value="CBD_IV"/>
    <property type="match status" value="2"/>
</dbReference>
<dbReference type="Gene3D" id="3.20.20.80">
    <property type="entry name" value="Glycosidases"/>
    <property type="match status" value="1"/>
</dbReference>
<dbReference type="InterPro" id="IPR001547">
    <property type="entry name" value="Glyco_hydro_5"/>
</dbReference>
<dbReference type="Gene3D" id="2.60.120.260">
    <property type="entry name" value="Galactose-binding domain-like"/>
    <property type="match status" value="2"/>
</dbReference>
<evidence type="ECO:0000313" key="17">
    <source>
        <dbReference type="EMBL" id="MDO6421632.1"/>
    </source>
</evidence>
<keyword evidence="11" id="KW-0961">Cell wall biogenesis/degradation</keyword>
<dbReference type="InterPro" id="IPR035992">
    <property type="entry name" value="Ricin_B-like_lectins"/>
</dbReference>
<dbReference type="RefSeq" id="WP_303491175.1">
    <property type="nucleotide sequence ID" value="NZ_JAUOPB010000002.1"/>
</dbReference>
<evidence type="ECO:0000256" key="11">
    <source>
        <dbReference type="ARBA" id="ARBA00023316"/>
    </source>
</evidence>
<dbReference type="GO" id="GO:0008422">
    <property type="term" value="F:beta-glucosidase activity"/>
    <property type="evidence" value="ECO:0007669"/>
    <property type="project" value="TreeGrafter"/>
</dbReference>
<evidence type="ECO:0000256" key="4">
    <source>
        <dbReference type="ARBA" id="ARBA00022729"/>
    </source>
</evidence>
<feature type="signal peptide" evidence="15">
    <location>
        <begin position="1"/>
        <end position="34"/>
    </location>
</feature>
<dbReference type="Proteomes" id="UP001169760">
    <property type="component" value="Unassembled WGS sequence"/>
</dbReference>
<evidence type="ECO:0000256" key="5">
    <source>
        <dbReference type="ARBA" id="ARBA00022801"/>
    </source>
</evidence>
<keyword evidence="8" id="KW-0472">Membrane</keyword>
<dbReference type="SUPFAM" id="SSF51445">
    <property type="entry name" value="(Trans)glycosidases"/>
    <property type="match status" value="1"/>
</dbReference>
<dbReference type="Pfam" id="PF14200">
    <property type="entry name" value="RicinB_lectin_2"/>
    <property type="match status" value="1"/>
</dbReference>
<dbReference type="InterPro" id="IPR000772">
    <property type="entry name" value="Ricin_B_lectin"/>
</dbReference>
<dbReference type="InterPro" id="IPR008979">
    <property type="entry name" value="Galactose-bd-like_sf"/>
</dbReference>
<dbReference type="GO" id="GO:0030246">
    <property type="term" value="F:carbohydrate binding"/>
    <property type="evidence" value="ECO:0007669"/>
    <property type="project" value="InterPro"/>
</dbReference>
<dbReference type="GO" id="GO:0009986">
    <property type="term" value="C:cell surface"/>
    <property type="evidence" value="ECO:0007669"/>
    <property type="project" value="TreeGrafter"/>
</dbReference>
<keyword evidence="2" id="KW-1003">Cell membrane</keyword>
<evidence type="ECO:0000256" key="8">
    <source>
        <dbReference type="ARBA" id="ARBA00023136"/>
    </source>
</evidence>
<feature type="chain" id="PRO_5043386969" description="Exo-1,3-beta-glucanase D" evidence="15">
    <location>
        <begin position="35"/>
        <end position="863"/>
    </location>
</feature>
<evidence type="ECO:0000256" key="2">
    <source>
        <dbReference type="ARBA" id="ARBA00022475"/>
    </source>
</evidence>
<dbReference type="CDD" id="cd00161">
    <property type="entry name" value="beta-trefoil_Ricin-like"/>
    <property type="match status" value="1"/>
</dbReference>
<protein>
    <recommendedName>
        <fullName evidence="13">Exo-1,3-beta-glucanase D</fullName>
    </recommendedName>
</protein>
<evidence type="ECO:0000256" key="3">
    <source>
        <dbReference type="ARBA" id="ARBA00022692"/>
    </source>
</evidence>
<feature type="region of interest" description="Disordered" evidence="14">
    <location>
        <begin position="404"/>
        <end position="473"/>
    </location>
</feature>
<dbReference type="AlphaFoldDB" id="A0AAW7X511"/>
<evidence type="ECO:0000256" key="10">
    <source>
        <dbReference type="ARBA" id="ARBA00023295"/>
    </source>
</evidence>
<organism evidence="17 18">
    <name type="scientific">Saccharophagus degradans</name>
    <dbReference type="NCBI Taxonomy" id="86304"/>
    <lineage>
        <taxon>Bacteria</taxon>
        <taxon>Pseudomonadati</taxon>
        <taxon>Pseudomonadota</taxon>
        <taxon>Gammaproteobacteria</taxon>
        <taxon>Cellvibrionales</taxon>
        <taxon>Cellvibrionaceae</taxon>
        <taxon>Saccharophagus</taxon>
    </lineage>
</organism>
<dbReference type="SUPFAM" id="SSF50370">
    <property type="entry name" value="Ricin B-like lectins"/>
    <property type="match status" value="1"/>
</dbReference>
<dbReference type="PANTHER" id="PTHR31297:SF34">
    <property type="entry name" value="GLUCAN 1,3-BETA-GLUCOSIDASE 2"/>
    <property type="match status" value="1"/>
</dbReference>
<feature type="domain" description="CBM6" evidence="16">
    <location>
        <begin position="448"/>
        <end position="567"/>
    </location>
</feature>
<evidence type="ECO:0000256" key="7">
    <source>
        <dbReference type="ARBA" id="ARBA00022989"/>
    </source>
</evidence>
<gene>
    <name evidence="17" type="ORF">Q4521_04020</name>
</gene>
<keyword evidence="9" id="KW-0325">Glycoprotein</keyword>
<dbReference type="Pfam" id="PF03422">
    <property type="entry name" value="CBM_6"/>
    <property type="match status" value="2"/>
</dbReference>
<dbReference type="InterPro" id="IPR005084">
    <property type="entry name" value="CBM6"/>
</dbReference>
<evidence type="ECO:0000256" key="9">
    <source>
        <dbReference type="ARBA" id="ARBA00023180"/>
    </source>
</evidence>
<evidence type="ECO:0000256" key="6">
    <source>
        <dbReference type="ARBA" id="ARBA00022968"/>
    </source>
</evidence>
<comment type="subcellular location">
    <subcellularLocation>
        <location evidence="1">Cell membrane</location>
        <topology evidence="1">Single-pass type II membrane protein</topology>
    </subcellularLocation>
</comment>
<feature type="compositionally biased region" description="Polar residues" evidence="14">
    <location>
        <begin position="459"/>
        <end position="473"/>
    </location>
</feature>
<dbReference type="CDD" id="cd04080">
    <property type="entry name" value="CBM6_cellulase-like"/>
    <property type="match status" value="2"/>
</dbReference>
<dbReference type="EMBL" id="JAUOPB010000002">
    <property type="protein sequence ID" value="MDO6421632.1"/>
    <property type="molecule type" value="Genomic_DNA"/>
</dbReference>
<dbReference type="GO" id="GO:0005576">
    <property type="term" value="C:extracellular region"/>
    <property type="evidence" value="ECO:0007669"/>
    <property type="project" value="TreeGrafter"/>
</dbReference>
<dbReference type="Pfam" id="PF00150">
    <property type="entry name" value="Cellulase"/>
    <property type="match status" value="1"/>
</dbReference>
<comment type="caution">
    <text evidence="17">The sequence shown here is derived from an EMBL/GenBank/DDBJ whole genome shotgun (WGS) entry which is preliminary data.</text>
</comment>
<dbReference type="SUPFAM" id="SSF49785">
    <property type="entry name" value="Galactose-binding domain-like"/>
    <property type="match status" value="2"/>
</dbReference>
<evidence type="ECO:0000256" key="12">
    <source>
        <dbReference type="ARBA" id="ARBA00037126"/>
    </source>
</evidence>
<dbReference type="PROSITE" id="PS50231">
    <property type="entry name" value="RICIN_B_LECTIN"/>
    <property type="match status" value="1"/>
</dbReference>
<name>A0AAW7X511_9GAMM</name>
<dbReference type="GO" id="GO:0005886">
    <property type="term" value="C:plasma membrane"/>
    <property type="evidence" value="ECO:0007669"/>
    <property type="project" value="UniProtKB-SubCell"/>
</dbReference>
<feature type="compositionally biased region" description="Pro residues" evidence="14">
    <location>
        <begin position="421"/>
        <end position="434"/>
    </location>
</feature>
<dbReference type="InterPro" id="IPR017853">
    <property type="entry name" value="GH"/>
</dbReference>
<keyword evidence="7" id="KW-1133">Transmembrane helix</keyword>
<dbReference type="Gene3D" id="2.80.10.50">
    <property type="match status" value="2"/>
</dbReference>
<keyword evidence="3" id="KW-0812">Transmembrane</keyword>
<evidence type="ECO:0000259" key="16">
    <source>
        <dbReference type="PROSITE" id="PS51175"/>
    </source>
</evidence>
<evidence type="ECO:0000256" key="1">
    <source>
        <dbReference type="ARBA" id="ARBA00004401"/>
    </source>
</evidence>
<evidence type="ECO:0000256" key="13">
    <source>
        <dbReference type="ARBA" id="ARBA00041260"/>
    </source>
</evidence>
<comment type="function">
    <text evidence="12">Glucosidase involved in the degradation of cellulosic biomass. Active on lichenan.</text>
</comment>
<dbReference type="PANTHER" id="PTHR31297">
    <property type="entry name" value="GLUCAN ENDO-1,6-BETA-GLUCOSIDASE B"/>
    <property type="match status" value="1"/>
</dbReference>
<keyword evidence="4 15" id="KW-0732">Signal</keyword>